<dbReference type="EMBL" id="JACIES010000001">
    <property type="protein sequence ID" value="MBB4025011.1"/>
    <property type="molecule type" value="Genomic_DNA"/>
</dbReference>
<keyword evidence="2" id="KW-1185">Reference proteome</keyword>
<dbReference type="GeneID" id="93101222"/>
<dbReference type="Proteomes" id="UP000546007">
    <property type="component" value="Unassembled WGS sequence"/>
</dbReference>
<dbReference type="PROSITE" id="PS51257">
    <property type="entry name" value="PROKAR_LIPOPROTEIN"/>
    <property type="match status" value="1"/>
</dbReference>
<evidence type="ECO:0000313" key="1">
    <source>
        <dbReference type="EMBL" id="MBB4025011.1"/>
    </source>
</evidence>
<dbReference type="GO" id="GO:0008237">
    <property type="term" value="F:metallopeptidase activity"/>
    <property type="evidence" value="ECO:0007669"/>
    <property type="project" value="InterPro"/>
</dbReference>
<gene>
    <name evidence="1" type="ORF">GGR14_000772</name>
</gene>
<dbReference type="RefSeq" id="WP_151412168.1">
    <property type="nucleotide sequence ID" value="NZ_AP028155.1"/>
</dbReference>
<reference evidence="1 2" key="1">
    <citation type="submission" date="2020-08" db="EMBL/GenBank/DDBJ databases">
        <title>Genomic Encyclopedia of Type Strains, Phase IV (KMG-IV): sequencing the most valuable type-strain genomes for metagenomic binning, comparative biology and taxonomic classification.</title>
        <authorList>
            <person name="Goeker M."/>
        </authorList>
    </citation>
    <scope>NUCLEOTIDE SEQUENCE [LARGE SCALE GENOMIC DNA]</scope>
    <source>
        <strain evidence="1 2">DSM 105721</strain>
    </source>
</reference>
<accession>A0A7W6MXL9</accession>
<organism evidence="1 2">
    <name type="scientific">Butyricimonas faecihominis</name>
    <dbReference type="NCBI Taxonomy" id="1472416"/>
    <lineage>
        <taxon>Bacteria</taxon>
        <taxon>Pseudomonadati</taxon>
        <taxon>Bacteroidota</taxon>
        <taxon>Bacteroidia</taxon>
        <taxon>Bacteroidales</taxon>
        <taxon>Odoribacteraceae</taxon>
        <taxon>Butyricimonas</taxon>
    </lineage>
</organism>
<dbReference type="OrthoDB" id="1450535at2"/>
<proteinExistence type="predicted"/>
<dbReference type="InterPro" id="IPR024079">
    <property type="entry name" value="MetalloPept_cat_dom_sf"/>
</dbReference>
<protein>
    <submittedName>
        <fullName evidence="1">Uncharacterized protein</fullName>
    </submittedName>
</protein>
<sequence length="431" mass="49888">MKVLFLMILISVLVFSCEKAEYESFRTYPDVSQVARVSLSPNSPVLIADGKAELTFKVKAYMGVEDTRTIEVKNEDEEVILKDSVFTDTIEITADRIPQNEIKIYLEDGTPVSEVFTTTEHMGETLRFKAAVYGVESEVREVRIIEKPKVSFEPITVPIIFHVVYTTQEEYQYESIGTDMLQEILDRLNRVMKNELKNAPSSVDLNVTFVLADIDQYGKALKEKGVNRVKLNDGENKDLYIKSNLVWDPMRYLNVWIGEANEYTIDVQLPRYILDNGSFVQMAQYQDLQKVKDVSDISYWTYKEVGISLNKKHIYRMANASSPDAAGGSGDRFETIIGKFYGLYPTWKDKYNGALDDFCSDTYTYFRIYSRPEKWTYEATATNKEQKNGHEIYFDSFNIMDEHSFCSTITYEQALRMRTVMENCPFRMMRK</sequence>
<dbReference type="AlphaFoldDB" id="A0A7W6MXL9"/>
<comment type="caution">
    <text evidence="1">The sequence shown here is derived from an EMBL/GenBank/DDBJ whole genome shotgun (WGS) entry which is preliminary data.</text>
</comment>
<evidence type="ECO:0000313" key="2">
    <source>
        <dbReference type="Proteomes" id="UP000546007"/>
    </source>
</evidence>
<name>A0A7W6MXL9_9BACT</name>
<dbReference type="Gene3D" id="3.40.390.10">
    <property type="entry name" value="Collagenase (Catalytic Domain)"/>
    <property type="match status" value="1"/>
</dbReference>